<dbReference type="GeneID" id="55623247"/>
<gene>
    <name evidence="1" type="primary">64</name>
    <name evidence="1" type="ORF">PBI_LAMBO_64</name>
</gene>
<evidence type="ECO:0000313" key="2">
    <source>
        <dbReference type="Proteomes" id="UP000325706"/>
    </source>
</evidence>
<dbReference type="KEGG" id="vg:55623247"/>
<name>A0A5J6TS25_9CAUD</name>
<evidence type="ECO:0000313" key="1">
    <source>
        <dbReference type="EMBL" id="QFG13573.1"/>
    </source>
</evidence>
<dbReference type="Proteomes" id="UP000325706">
    <property type="component" value="Segment"/>
</dbReference>
<accession>A0A5J6TS25</accession>
<proteinExistence type="predicted"/>
<sequence>MARSLNTKGREELALVRKRVIRQEALGRISAHDARVLLDKINELDALIIKTNEQDQPDKETFSV</sequence>
<dbReference type="RefSeq" id="YP_009852617.1">
    <property type="nucleotide sequence ID" value="NC_048814.1"/>
</dbReference>
<dbReference type="EMBL" id="MN234220">
    <property type="protein sequence ID" value="QFG13573.1"/>
    <property type="molecule type" value="Genomic_DNA"/>
</dbReference>
<reference evidence="1 2" key="1">
    <citation type="submission" date="2019-07" db="EMBL/GenBank/DDBJ databases">
        <authorList>
            <person name="Fryberger R.B."/>
            <person name="Stoner T.H."/>
            <person name="Garlena R.A."/>
            <person name="Russell D.A."/>
            <person name="Pope W.H."/>
            <person name="Jacobs-Sera D."/>
            <person name="Hatfull G.F."/>
        </authorList>
    </citation>
    <scope>NUCLEOTIDE SEQUENCE [LARGE SCALE GENOMIC DNA]</scope>
</reference>
<protein>
    <submittedName>
        <fullName evidence="1">Uncharacterized protein</fullName>
    </submittedName>
</protein>
<keyword evidence="2" id="KW-1185">Reference proteome</keyword>
<organism evidence="1 2">
    <name type="scientific">Gordonia phage Lambo</name>
    <dbReference type="NCBI Taxonomy" id="2599845"/>
    <lineage>
        <taxon>Viruses</taxon>
        <taxon>Duplodnaviria</taxon>
        <taxon>Heunggongvirae</taxon>
        <taxon>Uroviricota</taxon>
        <taxon>Caudoviricetes</taxon>
        <taxon>Dovevirinae</taxon>
        <taxon>Lambovirus</taxon>
        <taxon>Lambovirus lambo</taxon>
    </lineage>
</organism>